<name>A0A2J7Y1C4_9CHLO</name>
<feature type="non-terminal residue" evidence="2">
    <location>
        <position position="1"/>
    </location>
</feature>
<evidence type="ECO:0000256" key="1">
    <source>
        <dbReference type="SAM" id="MobiDB-lite"/>
    </source>
</evidence>
<evidence type="ECO:0000313" key="3">
    <source>
        <dbReference type="Proteomes" id="UP000236333"/>
    </source>
</evidence>
<reference evidence="2 3" key="1">
    <citation type="journal article" date="2017" name="Mol. Biol. Evol.">
        <title>The 4-celled Tetrabaena socialis nuclear genome reveals the essential components for genetic control of cell number at the origin of multicellularity in the volvocine lineage.</title>
        <authorList>
            <person name="Featherston J."/>
            <person name="Arakaki Y."/>
            <person name="Hanschen E.R."/>
            <person name="Ferris P.J."/>
            <person name="Michod R.E."/>
            <person name="Olson B.J.S.C."/>
            <person name="Nozaki H."/>
            <person name="Durand P.M."/>
        </authorList>
    </citation>
    <scope>NUCLEOTIDE SEQUENCE [LARGE SCALE GENOMIC DNA]</scope>
    <source>
        <strain evidence="2 3">NIES-571</strain>
    </source>
</reference>
<organism evidence="2 3">
    <name type="scientific">Tetrabaena socialis</name>
    <dbReference type="NCBI Taxonomy" id="47790"/>
    <lineage>
        <taxon>Eukaryota</taxon>
        <taxon>Viridiplantae</taxon>
        <taxon>Chlorophyta</taxon>
        <taxon>core chlorophytes</taxon>
        <taxon>Chlorophyceae</taxon>
        <taxon>CS clade</taxon>
        <taxon>Chlamydomonadales</taxon>
        <taxon>Tetrabaenaceae</taxon>
        <taxon>Tetrabaena</taxon>
    </lineage>
</organism>
<feature type="compositionally biased region" description="Gly residues" evidence="1">
    <location>
        <begin position="142"/>
        <end position="152"/>
    </location>
</feature>
<feature type="non-terminal residue" evidence="2">
    <location>
        <position position="152"/>
    </location>
</feature>
<proteinExistence type="predicted"/>
<feature type="compositionally biased region" description="Basic and acidic residues" evidence="1">
    <location>
        <begin position="1"/>
        <end position="15"/>
    </location>
</feature>
<feature type="compositionally biased region" description="Gly residues" evidence="1">
    <location>
        <begin position="61"/>
        <end position="73"/>
    </location>
</feature>
<sequence length="152" mass="15912">GARERHGAHPGDGHQPRHHAHPRHAVPLAARGAHRPAGPPAHHLHRALQRKGDPPHPGHQVRGGGRGDVGGRQGAADQDWLRDQPALQHPAHHRCAHRVPAAQGRGGGHRGHQQGVQHVRGREAQHAVPDRVPGAVHVQRSAGGGAGGGDGD</sequence>
<gene>
    <name evidence="2" type="ORF">TSOC_015358</name>
</gene>
<evidence type="ECO:0000313" key="2">
    <source>
        <dbReference type="EMBL" id="PNG81816.1"/>
    </source>
</evidence>
<dbReference type="EMBL" id="PGGS01005113">
    <property type="protein sequence ID" value="PNG81816.1"/>
    <property type="molecule type" value="Genomic_DNA"/>
</dbReference>
<dbReference type="Proteomes" id="UP000236333">
    <property type="component" value="Unassembled WGS sequence"/>
</dbReference>
<accession>A0A2J7Y1C4</accession>
<protein>
    <submittedName>
        <fullName evidence="2">Uncharacterized protein</fullName>
    </submittedName>
</protein>
<dbReference type="AlphaFoldDB" id="A0A2J7Y1C4"/>
<keyword evidence="3" id="KW-1185">Reference proteome</keyword>
<comment type="caution">
    <text evidence="2">The sequence shown here is derived from an EMBL/GenBank/DDBJ whole genome shotgun (WGS) entry which is preliminary data.</text>
</comment>
<feature type="region of interest" description="Disordered" evidence="1">
    <location>
        <begin position="1"/>
        <end position="152"/>
    </location>
</feature>
<feature type="compositionally biased region" description="Basic and acidic residues" evidence="1">
    <location>
        <begin position="120"/>
        <end position="129"/>
    </location>
</feature>